<dbReference type="AlphaFoldDB" id="A0A8J1LB69"/>
<evidence type="ECO:0000313" key="3">
    <source>
        <dbReference type="RefSeq" id="XP_041425895.1"/>
    </source>
</evidence>
<organism evidence="2 3">
    <name type="scientific">Xenopus laevis</name>
    <name type="common">African clawed frog</name>
    <dbReference type="NCBI Taxonomy" id="8355"/>
    <lineage>
        <taxon>Eukaryota</taxon>
        <taxon>Metazoa</taxon>
        <taxon>Chordata</taxon>
        <taxon>Craniata</taxon>
        <taxon>Vertebrata</taxon>
        <taxon>Euteleostomi</taxon>
        <taxon>Amphibia</taxon>
        <taxon>Batrachia</taxon>
        <taxon>Anura</taxon>
        <taxon>Pipoidea</taxon>
        <taxon>Pipidae</taxon>
        <taxon>Xenopodinae</taxon>
        <taxon>Xenopus</taxon>
        <taxon>Xenopus</taxon>
    </lineage>
</organism>
<reference evidence="3" key="1">
    <citation type="submission" date="2025-08" db="UniProtKB">
        <authorList>
            <consortium name="RefSeq"/>
        </authorList>
    </citation>
    <scope>IDENTIFICATION</scope>
    <source>
        <strain evidence="3">J_2021</strain>
        <tissue evidence="3">Erythrocytes</tissue>
    </source>
</reference>
<dbReference type="SUPFAM" id="SSF56349">
    <property type="entry name" value="DNA breaking-rejoining enzymes"/>
    <property type="match status" value="1"/>
</dbReference>
<name>A0A8J1LB69_XENLA</name>
<dbReference type="KEGG" id="xla:121395697"/>
<gene>
    <name evidence="3" type="primary">LOC121395697</name>
</gene>
<dbReference type="InterPro" id="IPR011010">
    <property type="entry name" value="DNA_brk_join_enz"/>
</dbReference>
<proteinExistence type="predicted"/>
<dbReference type="PANTHER" id="PTHR33066:SF2">
    <property type="entry name" value="FILAGGRIN-2-LIKE"/>
    <property type="match status" value="1"/>
</dbReference>
<protein>
    <submittedName>
        <fullName evidence="3">Uncharacterized protein LOC121395697</fullName>
    </submittedName>
</protein>
<dbReference type="PANTHER" id="PTHR33066">
    <property type="entry name" value="INTEGRASE_SAM-LIKE_N DOMAIN-CONTAINING PROTEIN"/>
    <property type="match status" value="1"/>
</dbReference>
<accession>A0A8J1LB69</accession>
<dbReference type="Gene3D" id="1.10.150.130">
    <property type="match status" value="1"/>
</dbReference>
<evidence type="ECO:0000313" key="2">
    <source>
        <dbReference type="Proteomes" id="UP000186698"/>
    </source>
</evidence>
<dbReference type="RefSeq" id="XP_041425895.1">
    <property type="nucleotide sequence ID" value="XM_041569961.1"/>
</dbReference>
<keyword evidence="2" id="KW-1185">Reference proteome</keyword>
<sequence length="325" mass="36505">MAVEAAIWRRKGIAEDVIITMLKSRKATSSKAYHRVWRNYWTWCRETAVPSADSSFMDCVIPRVLSFLQRGLQLGLKLSSLKVQVSALSVLLQSRLALDDSVRTFLQGVAHVAPPFRPPTPSWDLNIVLDALLDPPFEPLASVSDDWLTRKVVFLVAISSARRVSELCALSCDPPFLVFHRDKAVLRTVPSFLPKVVTSFHINQEIVVPSLCPDPKNDKERRLHGLDVVRALRWYLDRSKSFRRSQSLFVLPTGTRRGLAASKSSIARWLRETIAKAYLAKGKSPPRRCSSPLYKISGSFLGMAQLGLFGPDLQSGYLVFCPHIY</sequence>
<dbReference type="GO" id="GO:0003677">
    <property type="term" value="F:DNA binding"/>
    <property type="evidence" value="ECO:0007669"/>
    <property type="project" value="UniProtKB-KW"/>
</dbReference>
<dbReference type="InterPro" id="IPR010998">
    <property type="entry name" value="Integrase_recombinase_N"/>
</dbReference>
<dbReference type="OrthoDB" id="8954815at2759"/>
<keyword evidence="1" id="KW-0238">DNA-binding</keyword>
<dbReference type="Proteomes" id="UP000186698">
    <property type="component" value="Chromosome 7L"/>
</dbReference>
<evidence type="ECO:0000256" key="1">
    <source>
        <dbReference type="ARBA" id="ARBA00023125"/>
    </source>
</evidence>
<dbReference type="GeneID" id="121395697"/>
<dbReference type="SUPFAM" id="SSF47823">
    <property type="entry name" value="lambda integrase-like, N-terminal domain"/>
    <property type="match status" value="1"/>
</dbReference>